<gene>
    <name evidence="2" type="ORF">SEMRO_678_G185920.1</name>
</gene>
<comment type="caution">
    <text evidence="2">The sequence shown here is derived from an EMBL/GenBank/DDBJ whole genome shotgun (WGS) entry which is preliminary data.</text>
</comment>
<accession>A0A9N8HLE9</accession>
<dbReference type="AlphaFoldDB" id="A0A9N8HLE9"/>
<feature type="chain" id="PRO_5040376537" evidence="1">
    <location>
        <begin position="23"/>
        <end position="505"/>
    </location>
</feature>
<dbReference type="Proteomes" id="UP001153069">
    <property type="component" value="Unassembled WGS sequence"/>
</dbReference>
<dbReference type="EMBL" id="CAICTM010000677">
    <property type="protein sequence ID" value="CAB9514843.1"/>
    <property type="molecule type" value="Genomic_DNA"/>
</dbReference>
<organism evidence="2 3">
    <name type="scientific">Seminavis robusta</name>
    <dbReference type="NCBI Taxonomy" id="568900"/>
    <lineage>
        <taxon>Eukaryota</taxon>
        <taxon>Sar</taxon>
        <taxon>Stramenopiles</taxon>
        <taxon>Ochrophyta</taxon>
        <taxon>Bacillariophyta</taxon>
        <taxon>Bacillariophyceae</taxon>
        <taxon>Bacillariophycidae</taxon>
        <taxon>Naviculales</taxon>
        <taxon>Naviculaceae</taxon>
        <taxon>Seminavis</taxon>
    </lineage>
</organism>
<protein>
    <submittedName>
        <fullName evidence="2">Uncharacterized protein</fullName>
    </submittedName>
</protein>
<keyword evidence="1" id="KW-0732">Signal</keyword>
<sequence>MIVAARALASLGLFVLPPLVVGDSNWWMAVHPQDATRMPEMFCECCETPDAGNGIGVAGGYPGTLWCKVNAQDASRHPHLQSLCECKAWCEYAMIHQFDYNTPNNPLRTSDLGFMDLMCNENDGSPTTYKCCKAGCGDCLANSHPTPDSCPAGSVINGAFNPDSYAHSYKAEDSGECLMRIVQQYQCCRTNCDQCLGGAPFVTDPRDCGPSFPFAHPIGSSSGNCVQNAYTTPKQGEYFCCNPGCSDCAPGSFKNPALCPPPYVVNNEVLGYGGWYKTSDGSCKEQPYPRFVCCSDAACGVCAFDGPFVYAPEQCADQYGHVHPIGTSECIEIPNYRSQRHSQCQVINLPTGKKCEDVDDPESCCYSIDNRGTGTETEADLDAGRGQRCVPSISTSGYSHGDGLGKRCMGEKWVKDHAHNEGNPVYCENLKGDQGRSALPTGKACTTVTDQATCCGAIGNLRTDSFTAQPCVPAIDPATSSFMCVSKVWAEKNPTAANILSCTGY</sequence>
<name>A0A9N8HLE9_9STRA</name>
<reference evidence="2" key="1">
    <citation type="submission" date="2020-06" db="EMBL/GenBank/DDBJ databases">
        <authorList>
            <consortium name="Plant Systems Biology data submission"/>
        </authorList>
    </citation>
    <scope>NUCLEOTIDE SEQUENCE</scope>
    <source>
        <strain evidence="2">D6</strain>
    </source>
</reference>
<evidence type="ECO:0000313" key="2">
    <source>
        <dbReference type="EMBL" id="CAB9514843.1"/>
    </source>
</evidence>
<feature type="signal peptide" evidence="1">
    <location>
        <begin position="1"/>
        <end position="22"/>
    </location>
</feature>
<evidence type="ECO:0000313" key="3">
    <source>
        <dbReference type="Proteomes" id="UP001153069"/>
    </source>
</evidence>
<proteinExistence type="predicted"/>
<evidence type="ECO:0000256" key="1">
    <source>
        <dbReference type="SAM" id="SignalP"/>
    </source>
</evidence>
<keyword evidence="3" id="KW-1185">Reference proteome</keyword>